<feature type="compositionally biased region" description="Polar residues" evidence="5">
    <location>
        <begin position="182"/>
        <end position="200"/>
    </location>
</feature>
<keyword evidence="3" id="KW-0235">DNA replication</keyword>
<evidence type="ECO:0000256" key="3">
    <source>
        <dbReference type="ARBA" id="ARBA00022705"/>
    </source>
</evidence>
<evidence type="ECO:0000256" key="5">
    <source>
        <dbReference type="SAM" id="MobiDB-lite"/>
    </source>
</evidence>
<dbReference type="PANTHER" id="PTHR17598">
    <property type="entry name" value="DNA POLYMERASE DELTA SUBUNIT 3"/>
    <property type="match status" value="1"/>
</dbReference>
<reference evidence="6 7" key="1">
    <citation type="submission" date="2024-03" db="EMBL/GenBank/DDBJ databases">
        <title>A high-quality draft genome sequence of Diaporthe vaccinii, a causative agent of upright dieback and viscid rot disease in cranberry plants.</title>
        <authorList>
            <person name="Sarrasin M."/>
            <person name="Lang B.F."/>
            <person name="Burger G."/>
        </authorList>
    </citation>
    <scope>NUCLEOTIDE SEQUENCE [LARGE SCALE GENOMIC DNA]</scope>
    <source>
        <strain evidence="6 7">IS7</strain>
    </source>
</reference>
<name>A0ABR4EJ06_9PEZI</name>
<comment type="subcellular location">
    <subcellularLocation>
        <location evidence="1">Nucleus</location>
    </subcellularLocation>
</comment>
<feature type="compositionally biased region" description="Basic residues" evidence="5">
    <location>
        <begin position="354"/>
        <end position="366"/>
    </location>
</feature>
<feature type="region of interest" description="Disordered" evidence="5">
    <location>
        <begin position="150"/>
        <end position="427"/>
    </location>
</feature>
<sequence length="427" mass="46678">MDNYKTYLAEQVLSEDRIVTYRTLSRALKVHVNTAKQMLYEFHNEQNVKRSGSVHATYMLYGIRKNAQTNGHSQQDGDVHMTSSPPELESAVDDGPVITLTLVAEESLKDVLSQYESVSSIHVYSLGTHPVKDLHLLAEVSKPILDVAAEDGSADRQHSLGPIRNPYARRRERQGGALRPNVTVSKASDAKPTTSKQASAAQVKEEAALEQKSVSKESTPVLSGSKKPPPAPKRGASGGIMQSFAKAASKPKKAGTPQPTAASAADDSPMQELSDDGEDDTVAEPKNEDDTAAYKTRKDRQEELKRMMEEDSEDEEPDKEDTPMEEPGEDIPAPEPENEEKPEPAEVISSANNGRRRGKRRVMKKKTIMDDQGYLVTVQESGWESFSEDEPAPPAAKKKAEAGSQPAKPKKPAAKGQGNIMSFFSKK</sequence>
<evidence type="ECO:0000313" key="6">
    <source>
        <dbReference type="EMBL" id="KAL2282426.1"/>
    </source>
</evidence>
<proteinExistence type="predicted"/>
<evidence type="ECO:0000256" key="4">
    <source>
        <dbReference type="ARBA" id="ARBA00023242"/>
    </source>
</evidence>
<dbReference type="Proteomes" id="UP001600888">
    <property type="component" value="Unassembled WGS sequence"/>
</dbReference>
<evidence type="ECO:0000313" key="7">
    <source>
        <dbReference type="Proteomes" id="UP001600888"/>
    </source>
</evidence>
<dbReference type="PANTHER" id="PTHR17598:SF13">
    <property type="entry name" value="DNA POLYMERASE DELTA SUBUNIT 3"/>
    <property type="match status" value="1"/>
</dbReference>
<feature type="compositionally biased region" description="Basic and acidic residues" evidence="5">
    <location>
        <begin position="299"/>
        <end position="309"/>
    </location>
</feature>
<feature type="compositionally biased region" description="Acidic residues" evidence="5">
    <location>
        <begin position="310"/>
        <end position="329"/>
    </location>
</feature>
<feature type="compositionally biased region" description="Polar residues" evidence="5">
    <location>
        <begin position="69"/>
        <end position="85"/>
    </location>
</feature>
<dbReference type="InterPro" id="IPR041913">
    <property type="entry name" value="POLD3_sf"/>
</dbReference>
<keyword evidence="4" id="KW-0539">Nucleus</keyword>
<gene>
    <name evidence="6" type="ORF">FJTKL_10536</name>
</gene>
<comment type="caution">
    <text evidence="6">The sequence shown here is derived from an EMBL/GenBank/DDBJ whole genome shotgun (WGS) entry which is preliminary data.</text>
</comment>
<feature type="region of interest" description="Disordered" evidence="5">
    <location>
        <begin position="69"/>
        <end position="89"/>
    </location>
</feature>
<accession>A0ABR4EJ06</accession>
<feature type="compositionally biased region" description="Acidic residues" evidence="5">
    <location>
        <begin position="273"/>
        <end position="282"/>
    </location>
</feature>
<organism evidence="6 7">
    <name type="scientific">Diaporthe vaccinii</name>
    <dbReference type="NCBI Taxonomy" id="105482"/>
    <lineage>
        <taxon>Eukaryota</taxon>
        <taxon>Fungi</taxon>
        <taxon>Dikarya</taxon>
        <taxon>Ascomycota</taxon>
        <taxon>Pezizomycotina</taxon>
        <taxon>Sordariomycetes</taxon>
        <taxon>Sordariomycetidae</taxon>
        <taxon>Diaporthales</taxon>
        <taxon>Diaporthaceae</taxon>
        <taxon>Diaporthe</taxon>
        <taxon>Diaporthe eres species complex</taxon>
    </lineage>
</organism>
<feature type="compositionally biased region" description="Basic and acidic residues" evidence="5">
    <location>
        <begin position="203"/>
        <end position="215"/>
    </location>
</feature>
<dbReference type="Gene3D" id="3.90.1030.20">
    <property type="entry name" value="DNA polymerase delta, p66 (Cdc27) subunit, wHTH domain"/>
    <property type="match status" value="1"/>
</dbReference>
<evidence type="ECO:0000256" key="2">
    <source>
        <dbReference type="ARBA" id="ARBA00017589"/>
    </source>
</evidence>
<keyword evidence="7" id="KW-1185">Reference proteome</keyword>
<dbReference type="EMBL" id="JBAWTH010000049">
    <property type="protein sequence ID" value="KAL2282426.1"/>
    <property type="molecule type" value="Genomic_DNA"/>
</dbReference>
<evidence type="ECO:0000256" key="1">
    <source>
        <dbReference type="ARBA" id="ARBA00004123"/>
    </source>
</evidence>
<dbReference type="Pfam" id="PF09507">
    <property type="entry name" value="CDC27"/>
    <property type="match status" value="1"/>
</dbReference>
<dbReference type="InterPro" id="IPR019038">
    <property type="entry name" value="POLD3"/>
</dbReference>
<protein>
    <recommendedName>
        <fullName evidence="2">DNA polymerase delta subunit 3</fullName>
    </recommendedName>
</protein>